<name>A0ABV5SIR5_9ACTN</name>
<organism evidence="2 3">
    <name type="scientific">Nonomuraea helvata</name>
    <dbReference type="NCBI Taxonomy" id="37484"/>
    <lineage>
        <taxon>Bacteria</taxon>
        <taxon>Bacillati</taxon>
        <taxon>Actinomycetota</taxon>
        <taxon>Actinomycetes</taxon>
        <taxon>Streptosporangiales</taxon>
        <taxon>Streptosporangiaceae</taxon>
        <taxon>Nonomuraea</taxon>
    </lineage>
</organism>
<evidence type="ECO:0000256" key="1">
    <source>
        <dbReference type="SAM" id="SignalP"/>
    </source>
</evidence>
<gene>
    <name evidence="2" type="ORF">ACFFSA_48015</name>
</gene>
<feature type="chain" id="PRO_5047341277" evidence="1">
    <location>
        <begin position="36"/>
        <end position="127"/>
    </location>
</feature>
<protein>
    <submittedName>
        <fullName evidence="2">Uncharacterized protein</fullName>
    </submittedName>
</protein>
<comment type="caution">
    <text evidence="2">The sequence shown here is derived from an EMBL/GenBank/DDBJ whole genome shotgun (WGS) entry which is preliminary data.</text>
</comment>
<evidence type="ECO:0000313" key="3">
    <source>
        <dbReference type="Proteomes" id="UP001589532"/>
    </source>
</evidence>
<keyword evidence="1" id="KW-0732">Signal</keyword>
<feature type="signal peptide" evidence="1">
    <location>
        <begin position="1"/>
        <end position="35"/>
    </location>
</feature>
<keyword evidence="3" id="KW-1185">Reference proteome</keyword>
<sequence length="127" mass="13407">MPSNPESRRPRRRAVVAAMISGVLAFGGSIPAASAQDDGVCAPETALCQEIRGVPGDYRYWFMIRPVPTTAVFSFTVNGVPTPGSLDTSVTGTALEGDFYPAVVLVSGDQVCMHHTGATREYCATTP</sequence>
<dbReference type="Proteomes" id="UP001589532">
    <property type="component" value="Unassembled WGS sequence"/>
</dbReference>
<dbReference type="RefSeq" id="WP_344984485.1">
    <property type="nucleotide sequence ID" value="NZ_BAAAXV010000001.1"/>
</dbReference>
<evidence type="ECO:0000313" key="2">
    <source>
        <dbReference type="EMBL" id="MFB9630864.1"/>
    </source>
</evidence>
<proteinExistence type="predicted"/>
<accession>A0ABV5SIR5</accession>
<dbReference type="PROSITE" id="PS51318">
    <property type="entry name" value="TAT"/>
    <property type="match status" value="1"/>
</dbReference>
<dbReference type="EMBL" id="JBHMBW010000103">
    <property type="protein sequence ID" value="MFB9630864.1"/>
    <property type="molecule type" value="Genomic_DNA"/>
</dbReference>
<dbReference type="InterPro" id="IPR006311">
    <property type="entry name" value="TAT_signal"/>
</dbReference>
<reference evidence="2 3" key="1">
    <citation type="submission" date="2024-09" db="EMBL/GenBank/DDBJ databases">
        <authorList>
            <person name="Sun Q."/>
            <person name="Mori K."/>
        </authorList>
    </citation>
    <scope>NUCLEOTIDE SEQUENCE [LARGE SCALE GENOMIC DNA]</scope>
    <source>
        <strain evidence="2 3">JCM 3143</strain>
    </source>
</reference>